<evidence type="ECO:0000313" key="3">
    <source>
        <dbReference type="Proteomes" id="UP001500064"/>
    </source>
</evidence>
<feature type="compositionally biased region" description="Basic and acidic residues" evidence="1">
    <location>
        <begin position="37"/>
        <end position="46"/>
    </location>
</feature>
<keyword evidence="3" id="KW-1185">Reference proteome</keyword>
<feature type="region of interest" description="Disordered" evidence="1">
    <location>
        <begin position="37"/>
        <end position="130"/>
    </location>
</feature>
<evidence type="ECO:0000256" key="1">
    <source>
        <dbReference type="SAM" id="MobiDB-lite"/>
    </source>
</evidence>
<protein>
    <submittedName>
        <fullName evidence="2">Uncharacterized protein</fullName>
    </submittedName>
</protein>
<comment type="caution">
    <text evidence="2">The sequence shown here is derived from an EMBL/GenBank/DDBJ whole genome shotgun (WGS) entry which is preliminary data.</text>
</comment>
<feature type="compositionally biased region" description="Basic residues" evidence="1">
    <location>
        <begin position="81"/>
        <end position="92"/>
    </location>
</feature>
<reference evidence="3" key="1">
    <citation type="journal article" date="2019" name="Int. J. Syst. Evol. Microbiol.">
        <title>The Global Catalogue of Microorganisms (GCM) 10K type strain sequencing project: providing services to taxonomists for standard genome sequencing and annotation.</title>
        <authorList>
            <consortium name="The Broad Institute Genomics Platform"/>
            <consortium name="The Broad Institute Genome Sequencing Center for Infectious Disease"/>
            <person name="Wu L."/>
            <person name="Ma J."/>
        </authorList>
    </citation>
    <scope>NUCLEOTIDE SEQUENCE [LARGE SCALE GENOMIC DNA]</scope>
    <source>
        <strain evidence="3">JCM 13929</strain>
    </source>
</reference>
<accession>A0ABP4TTW3</accession>
<dbReference type="Proteomes" id="UP001500064">
    <property type="component" value="Unassembled WGS sequence"/>
</dbReference>
<proteinExistence type="predicted"/>
<dbReference type="EMBL" id="BAAAMU010000179">
    <property type="protein sequence ID" value="GAA1691660.1"/>
    <property type="molecule type" value="Genomic_DNA"/>
</dbReference>
<sequence length="130" mass="13933">MGGRIIRWNGTVAAVRVRRSPRQARDARLEVGRVRDDEVGDLDARPGDVAGGPNPAQAATNSAGAHNRIGAHERTDPSNRTRIRIARGHKYREHPPTGALNTGSQRTPHRNDPPLGPASQMEASGTVGAR</sequence>
<evidence type="ECO:0000313" key="2">
    <source>
        <dbReference type="EMBL" id="GAA1691660.1"/>
    </source>
</evidence>
<name>A0ABP4TTW3_9ACTN</name>
<organism evidence="2 3">
    <name type="scientific">Nonomuraea maheshkhaliensis</name>
    <dbReference type="NCBI Taxonomy" id="419590"/>
    <lineage>
        <taxon>Bacteria</taxon>
        <taxon>Bacillati</taxon>
        <taxon>Actinomycetota</taxon>
        <taxon>Actinomycetes</taxon>
        <taxon>Streptosporangiales</taxon>
        <taxon>Streptosporangiaceae</taxon>
        <taxon>Nonomuraea</taxon>
    </lineage>
</organism>
<feature type="compositionally biased region" description="Basic and acidic residues" evidence="1">
    <location>
        <begin position="70"/>
        <end position="79"/>
    </location>
</feature>
<gene>
    <name evidence="2" type="ORF">GCM10009733_104760</name>
</gene>